<evidence type="ECO:0000256" key="8">
    <source>
        <dbReference type="ARBA" id="ARBA00023033"/>
    </source>
</evidence>
<organism evidence="10 11">
    <name type="scientific">Rhizoctonia solani</name>
    <dbReference type="NCBI Taxonomy" id="456999"/>
    <lineage>
        <taxon>Eukaryota</taxon>
        <taxon>Fungi</taxon>
        <taxon>Dikarya</taxon>
        <taxon>Basidiomycota</taxon>
        <taxon>Agaricomycotina</taxon>
        <taxon>Agaricomycetes</taxon>
        <taxon>Cantharellales</taxon>
        <taxon>Ceratobasidiaceae</taxon>
        <taxon>Rhizoctonia</taxon>
    </lineage>
</organism>
<protein>
    <recommendedName>
        <fullName evidence="12">Cytochrome P450</fullName>
    </recommendedName>
</protein>
<evidence type="ECO:0000256" key="1">
    <source>
        <dbReference type="ARBA" id="ARBA00001971"/>
    </source>
</evidence>
<comment type="caution">
    <text evidence="10">The sequence shown here is derived from an EMBL/GenBank/DDBJ whole genome shotgun (WGS) entry which is preliminary data.</text>
</comment>
<dbReference type="PANTHER" id="PTHR24305">
    <property type="entry name" value="CYTOCHROME P450"/>
    <property type="match status" value="1"/>
</dbReference>
<dbReference type="GO" id="GO:0005506">
    <property type="term" value="F:iron ion binding"/>
    <property type="evidence" value="ECO:0007669"/>
    <property type="project" value="InterPro"/>
</dbReference>
<keyword evidence="4 9" id="KW-0349">Heme</keyword>
<dbReference type="InterPro" id="IPR002403">
    <property type="entry name" value="Cyt_P450_E_grp-IV"/>
</dbReference>
<name>A0A8H2XJQ0_9AGAM</name>
<evidence type="ECO:0000256" key="9">
    <source>
        <dbReference type="PIRSR" id="PIRSR602403-1"/>
    </source>
</evidence>
<keyword evidence="5 9" id="KW-0479">Metal-binding</keyword>
<dbReference type="InterPro" id="IPR001128">
    <property type="entry name" value="Cyt_P450"/>
</dbReference>
<gene>
    <name evidence="10" type="ORF">RDB_LOCUS20850</name>
</gene>
<dbReference type="Pfam" id="PF00067">
    <property type="entry name" value="p450"/>
    <property type="match status" value="1"/>
</dbReference>
<keyword evidence="6" id="KW-0560">Oxidoreductase</keyword>
<dbReference type="AlphaFoldDB" id="A0A8H2XJQ0"/>
<dbReference type="GO" id="GO:0020037">
    <property type="term" value="F:heme binding"/>
    <property type="evidence" value="ECO:0007669"/>
    <property type="project" value="InterPro"/>
</dbReference>
<evidence type="ECO:0000256" key="7">
    <source>
        <dbReference type="ARBA" id="ARBA00023004"/>
    </source>
</evidence>
<accession>A0A8H2XJQ0</accession>
<dbReference type="GO" id="GO:0016705">
    <property type="term" value="F:oxidoreductase activity, acting on paired donors, with incorporation or reduction of molecular oxygen"/>
    <property type="evidence" value="ECO:0007669"/>
    <property type="project" value="InterPro"/>
</dbReference>
<dbReference type="SUPFAM" id="SSF48264">
    <property type="entry name" value="Cytochrome P450"/>
    <property type="match status" value="1"/>
</dbReference>
<reference evidence="10" key="1">
    <citation type="submission" date="2021-01" db="EMBL/GenBank/DDBJ databases">
        <authorList>
            <person name="Kaushik A."/>
        </authorList>
    </citation>
    <scope>NUCLEOTIDE SEQUENCE</scope>
    <source>
        <strain evidence="10">AG4-RS23</strain>
    </source>
</reference>
<dbReference type="GO" id="GO:0004497">
    <property type="term" value="F:monooxygenase activity"/>
    <property type="evidence" value="ECO:0007669"/>
    <property type="project" value="UniProtKB-KW"/>
</dbReference>
<proteinExistence type="inferred from homology"/>
<evidence type="ECO:0000256" key="3">
    <source>
        <dbReference type="ARBA" id="ARBA00010617"/>
    </source>
</evidence>
<comment type="pathway">
    <text evidence="2">Secondary metabolite biosynthesis.</text>
</comment>
<comment type="cofactor">
    <cofactor evidence="1 9">
        <name>heme</name>
        <dbReference type="ChEBI" id="CHEBI:30413"/>
    </cofactor>
</comment>
<keyword evidence="7 9" id="KW-0408">Iron</keyword>
<feature type="binding site" description="axial binding residue" evidence="9">
    <location>
        <position position="489"/>
    </location>
    <ligand>
        <name>heme</name>
        <dbReference type="ChEBI" id="CHEBI:30413"/>
    </ligand>
    <ligandPart>
        <name>Fe</name>
        <dbReference type="ChEBI" id="CHEBI:18248"/>
    </ligandPart>
</feature>
<dbReference type="PANTHER" id="PTHR24305:SF166">
    <property type="entry name" value="CYTOCHROME P450 12A4, MITOCHONDRIAL-RELATED"/>
    <property type="match status" value="1"/>
</dbReference>
<dbReference type="CDD" id="cd11069">
    <property type="entry name" value="CYP_FUM15-like"/>
    <property type="match status" value="1"/>
</dbReference>
<dbReference type="PRINTS" id="PR00385">
    <property type="entry name" value="P450"/>
</dbReference>
<dbReference type="EMBL" id="CAJMWY010000302">
    <property type="protein sequence ID" value="CAE6426980.1"/>
    <property type="molecule type" value="Genomic_DNA"/>
</dbReference>
<evidence type="ECO:0000256" key="4">
    <source>
        <dbReference type="ARBA" id="ARBA00022617"/>
    </source>
</evidence>
<dbReference type="InterPro" id="IPR036396">
    <property type="entry name" value="Cyt_P450_sf"/>
</dbReference>
<dbReference type="PRINTS" id="PR00465">
    <property type="entry name" value="EP450IV"/>
</dbReference>
<keyword evidence="8" id="KW-0503">Monooxygenase</keyword>
<dbReference type="Gene3D" id="1.10.630.10">
    <property type="entry name" value="Cytochrome P450"/>
    <property type="match status" value="1"/>
</dbReference>
<evidence type="ECO:0008006" key="12">
    <source>
        <dbReference type="Google" id="ProtNLM"/>
    </source>
</evidence>
<sequence>MTNVNSSLVPLDRIFEYATLRNFLYLSGGVILIKVAEGVYHPIRKLFSPLGELPGPPNESFIFGNLKRVFAAPNSVIHESWLEEYGPTVRYRGFLSSYRLFTVDPRALTYIMSQTASFPKPENVRRSLADVLGEGLLFSEGETHKRQRRIMNPSFGPVQVRELVPIFWQKSHKLKDAWLNLIKSSSEGHVVIDVLPWLSRATLDIIGVAGFDYHFNALDGNDEDELSKAFNTAFESGQNFSTLAILQAFMPILRFIPDERSRGRAASMATMHRIGMKLIAEKKAALEQDYKTGSTSHGRDLLTLLIKSNMADENQAHRMSDDEVLGQISTFLTAGHETTSTSTTWALYVLTKHPQVQHKLRQELLESRLGDEPSMNDLDKLPYLDSFVKECLRVHPAVPSTVREAAHEVHVPVSKPFKNRYGVEQTHITMQKGDAVFIPILAMNRIKEIWGDDAKEFKPERWENLPETAKQMPGVWGHLMTFIHGNRSCIGYRFALIEMKALIYSLVRAVEFNIDPSIEIEAKSSIVTRPRVVSQPEKGNQMPLICTAVASI</sequence>
<evidence type="ECO:0000313" key="10">
    <source>
        <dbReference type="EMBL" id="CAE6426980.1"/>
    </source>
</evidence>
<comment type="similarity">
    <text evidence="3">Belongs to the cytochrome P450 family.</text>
</comment>
<dbReference type="Proteomes" id="UP000663861">
    <property type="component" value="Unassembled WGS sequence"/>
</dbReference>
<evidence type="ECO:0000256" key="5">
    <source>
        <dbReference type="ARBA" id="ARBA00022723"/>
    </source>
</evidence>
<evidence type="ECO:0000256" key="2">
    <source>
        <dbReference type="ARBA" id="ARBA00005179"/>
    </source>
</evidence>
<evidence type="ECO:0000256" key="6">
    <source>
        <dbReference type="ARBA" id="ARBA00023002"/>
    </source>
</evidence>
<evidence type="ECO:0000313" key="11">
    <source>
        <dbReference type="Proteomes" id="UP000663861"/>
    </source>
</evidence>
<dbReference type="InterPro" id="IPR050121">
    <property type="entry name" value="Cytochrome_P450_monoxygenase"/>
</dbReference>